<evidence type="ECO:0000313" key="4">
    <source>
        <dbReference type="Proteomes" id="UP000482800"/>
    </source>
</evidence>
<evidence type="ECO:0000313" key="3">
    <source>
        <dbReference type="EMBL" id="GFJ78839.1"/>
    </source>
</evidence>
<dbReference type="GO" id="GO:0016758">
    <property type="term" value="F:hexosyltransferase activity"/>
    <property type="evidence" value="ECO:0007669"/>
    <property type="project" value="TreeGrafter"/>
</dbReference>
<dbReference type="Proteomes" id="UP000482800">
    <property type="component" value="Unassembled WGS sequence"/>
</dbReference>
<dbReference type="CDD" id="cd06533">
    <property type="entry name" value="Glyco_transf_WecG_TagA"/>
    <property type="match status" value="1"/>
</dbReference>
<dbReference type="NCBIfam" id="TIGR00696">
    <property type="entry name" value="wecG_tagA_cpsF"/>
    <property type="match status" value="1"/>
</dbReference>
<evidence type="ECO:0000256" key="1">
    <source>
        <dbReference type="ARBA" id="ARBA00022676"/>
    </source>
</evidence>
<dbReference type="RefSeq" id="WP_246273554.1">
    <property type="nucleotide sequence ID" value="NZ_BAABGO010000001.1"/>
</dbReference>
<dbReference type="AlphaFoldDB" id="A0A6V8K9M7"/>
<dbReference type="Pfam" id="PF03808">
    <property type="entry name" value="Glyco_tran_WecG"/>
    <property type="match status" value="1"/>
</dbReference>
<dbReference type="EMBL" id="BLPF01000001">
    <property type="protein sequence ID" value="GFJ78839.1"/>
    <property type="molecule type" value="Genomic_DNA"/>
</dbReference>
<keyword evidence="4" id="KW-1185">Reference proteome</keyword>
<protein>
    <recommendedName>
        <fullName evidence="5">Acetyl-mannosamine transferase</fullName>
    </recommendedName>
</protein>
<reference evidence="3 4" key="1">
    <citation type="submission" date="2020-03" db="EMBL/GenBank/DDBJ databases">
        <title>Whole genome shotgun sequence of Phytohabitans houttuyneae NBRC 108639.</title>
        <authorList>
            <person name="Komaki H."/>
            <person name="Tamura T."/>
        </authorList>
    </citation>
    <scope>NUCLEOTIDE SEQUENCE [LARGE SCALE GENOMIC DNA]</scope>
    <source>
        <strain evidence="3 4">NBRC 108639</strain>
    </source>
</reference>
<proteinExistence type="predicted"/>
<organism evidence="3 4">
    <name type="scientific">Phytohabitans houttuyneae</name>
    <dbReference type="NCBI Taxonomy" id="1076126"/>
    <lineage>
        <taxon>Bacteria</taxon>
        <taxon>Bacillati</taxon>
        <taxon>Actinomycetota</taxon>
        <taxon>Actinomycetes</taxon>
        <taxon>Micromonosporales</taxon>
        <taxon>Micromonosporaceae</taxon>
    </lineage>
</organism>
<evidence type="ECO:0008006" key="5">
    <source>
        <dbReference type="Google" id="ProtNLM"/>
    </source>
</evidence>
<evidence type="ECO:0000256" key="2">
    <source>
        <dbReference type="ARBA" id="ARBA00022679"/>
    </source>
</evidence>
<keyword evidence="1" id="KW-0328">Glycosyltransferase</keyword>
<sequence>MTLDDRVVLDGIAVDAITESEVVATVRAALARGEGGRIVTPNVDILRRARQDAEIRAYLDDATLVVADGTPLVWASRLAGTPLPERVTGSDLIWSLSAGLGLDGRSVYLLGGEPEDPGWVDGAGRAAARLAAACPGLHIAGWRSPEYGFEHDRYLLASILRDVVEAKPDLVYVGVGFPKQEWLVSLLRPELPFSWFLGCGAAINFVAGDRERAPEWMQKSGLEWAHRLGNEPRRLAGRYLRHDAPYALRLLATNAVRR</sequence>
<dbReference type="PANTHER" id="PTHR34136:SF1">
    <property type="entry name" value="UDP-N-ACETYL-D-MANNOSAMINURONIC ACID TRANSFERASE"/>
    <property type="match status" value="1"/>
</dbReference>
<comment type="caution">
    <text evidence="3">The sequence shown here is derived from an EMBL/GenBank/DDBJ whole genome shotgun (WGS) entry which is preliminary data.</text>
</comment>
<gene>
    <name evidence="3" type="ORF">Phou_030190</name>
</gene>
<dbReference type="InterPro" id="IPR004629">
    <property type="entry name" value="WecG_TagA_CpsF"/>
</dbReference>
<accession>A0A6V8K9M7</accession>
<reference evidence="3 4" key="2">
    <citation type="submission" date="2020-03" db="EMBL/GenBank/DDBJ databases">
        <authorList>
            <person name="Ichikawa N."/>
            <person name="Kimura A."/>
            <person name="Kitahashi Y."/>
            <person name="Uohara A."/>
        </authorList>
    </citation>
    <scope>NUCLEOTIDE SEQUENCE [LARGE SCALE GENOMIC DNA]</scope>
    <source>
        <strain evidence="3 4">NBRC 108639</strain>
    </source>
</reference>
<dbReference type="PANTHER" id="PTHR34136">
    <property type="match status" value="1"/>
</dbReference>
<keyword evidence="2" id="KW-0808">Transferase</keyword>
<name>A0A6V8K9M7_9ACTN</name>